<feature type="domain" description="Histidine kinase" evidence="7">
    <location>
        <begin position="230"/>
        <end position="455"/>
    </location>
</feature>
<dbReference type="InterPro" id="IPR003594">
    <property type="entry name" value="HATPase_dom"/>
</dbReference>
<dbReference type="SUPFAM" id="SSF55785">
    <property type="entry name" value="PYP-like sensor domain (PAS domain)"/>
    <property type="match status" value="1"/>
</dbReference>
<dbReference type="RefSeq" id="WP_057005437.1">
    <property type="nucleotide sequence ID" value="NZ_CP018420.1"/>
</dbReference>
<dbReference type="Proteomes" id="UP000552560">
    <property type="component" value="Unassembled WGS sequence"/>
</dbReference>
<dbReference type="AlphaFoldDB" id="A0A0R3ALB0"/>
<evidence type="ECO:0000256" key="1">
    <source>
        <dbReference type="ARBA" id="ARBA00000085"/>
    </source>
</evidence>
<dbReference type="Gene3D" id="3.30.565.10">
    <property type="entry name" value="Histidine kinase-like ATPase, C-terminal domain"/>
    <property type="match status" value="1"/>
</dbReference>
<feature type="domain" description="PAC" evidence="9">
    <location>
        <begin position="107"/>
        <end position="160"/>
    </location>
</feature>
<feature type="modified residue" description="4-aspartylphosphate" evidence="5">
    <location>
        <position position="529"/>
    </location>
</feature>
<evidence type="ECO:0000256" key="4">
    <source>
        <dbReference type="ARBA" id="ARBA00022777"/>
    </source>
</evidence>
<sequence length="602" mass="65971">MKETSTGSEAAALIARLDWAKNPLGEANDWPQSLRTAVDIVVHSPMPMQLLWGRELIQLYNDAFALLAGNKHPDAMGQPAHQTWPELHSFTAPIYDAVFSGQVRAFSEQRFVLQRNQRDTEIWLDLTYSPIRDERGSVAGILVTAIETNERRQFTQELQQRSEASLKAQQSTEQRLRHLNENLEERVAQRTLALAEANQRLQNEMVERERAEDALRHAQKMEAVGQLTGGIAHDFNNMLTGIIGSLDLMQRYIAAGRSDDIGRFADAAVASAHRAAALTHRLLAFSRRQSLDRRPLDPNQLVASLEDLFQRTKGAHITLKVQLGHDIWPVNSDASQLENALLNLVINARDAMPDGGELLIETANSYLDGTDITTPEPVKAGDYVMLGVRDNGTGMAPKILAKAFDPFFTTKPIGQGTGLGLSMIYGFAQQSGGHVTLHSEPGQGTCVRLYLPRLHGTSLASSLPASLSEAAPVALAGEAVVVVEDDPAVRMLVVNVLDELGYTAHQAADARTALPLLESDLRVDLLVTDVGLPGMNGRQLAEIARQHRPGLRILFMTGYAEKAAERQGFLEDGMDMVAKPFSIDVLATKIRSMISVDDPVQA</sequence>
<comment type="caution">
    <text evidence="10">The sequence shown here is derived from an EMBL/GenBank/DDBJ whole genome shotgun (WGS) entry which is preliminary data.</text>
</comment>
<dbReference type="PROSITE" id="PS50109">
    <property type="entry name" value="HIS_KIN"/>
    <property type="match status" value="1"/>
</dbReference>
<dbReference type="InterPro" id="IPR013656">
    <property type="entry name" value="PAS_4"/>
</dbReference>
<dbReference type="SMART" id="SM00388">
    <property type="entry name" value="HisKA"/>
    <property type="match status" value="1"/>
</dbReference>
<dbReference type="SMART" id="SM00387">
    <property type="entry name" value="HATPase_c"/>
    <property type="match status" value="1"/>
</dbReference>
<dbReference type="Pfam" id="PF00512">
    <property type="entry name" value="HisKA"/>
    <property type="match status" value="1"/>
</dbReference>
<evidence type="ECO:0000259" key="7">
    <source>
        <dbReference type="PROSITE" id="PS50109"/>
    </source>
</evidence>
<dbReference type="EMBL" id="JAAQWE010000029">
    <property type="protein sequence ID" value="NMX99725.1"/>
    <property type="molecule type" value="Genomic_DNA"/>
</dbReference>
<dbReference type="Pfam" id="PF02518">
    <property type="entry name" value="HATPase_c"/>
    <property type="match status" value="1"/>
</dbReference>
<reference evidence="10 11" key="1">
    <citation type="journal article" date="2020" name="Front. Microbiol.">
        <title>Genetic Organization of the aprX-lipA2 Operon Affects the Proteolytic Potential of Pseudomonas Species in Milk.</title>
        <authorList>
            <person name="Maier C."/>
            <person name="Huptas C."/>
            <person name="von Neubeck M."/>
            <person name="Scherer S."/>
            <person name="Wenning M."/>
            <person name="Lucking G."/>
        </authorList>
    </citation>
    <scope>NUCLEOTIDE SEQUENCE [LARGE SCALE GENOMIC DNA]</scope>
    <source>
        <strain evidence="10 11">WS 4671</strain>
    </source>
</reference>
<evidence type="ECO:0000256" key="3">
    <source>
        <dbReference type="ARBA" id="ARBA00022553"/>
    </source>
</evidence>
<dbReference type="CDD" id="cd00082">
    <property type="entry name" value="HisKA"/>
    <property type="match status" value="1"/>
</dbReference>
<proteinExistence type="predicted"/>
<dbReference type="GO" id="GO:0000155">
    <property type="term" value="F:phosphorelay sensor kinase activity"/>
    <property type="evidence" value="ECO:0007669"/>
    <property type="project" value="InterPro"/>
</dbReference>
<evidence type="ECO:0000313" key="10">
    <source>
        <dbReference type="EMBL" id="NMX99725.1"/>
    </source>
</evidence>
<evidence type="ECO:0000313" key="11">
    <source>
        <dbReference type="Proteomes" id="UP000552560"/>
    </source>
</evidence>
<dbReference type="CDD" id="cd18161">
    <property type="entry name" value="REC_hyHK_blue-like"/>
    <property type="match status" value="1"/>
</dbReference>
<dbReference type="InterPro" id="IPR001789">
    <property type="entry name" value="Sig_transdc_resp-reg_receiver"/>
</dbReference>
<evidence type="ECO:0000256" key="2">
    <source>
        <dbReference type="ARBA" id="ARBA00012438"/>
    </source>
</evidence>
<dbReference type="SUPFAM" id="SSF47384">
    <property type="entry name" value="Homodimeric domain of signal transducing histidine kinase"/>
    <property type="match status" value="1"/>
</dbReference>
<evidence type="ECO:0000256" key="6">
    <source>
        <dbReference type="SAM" id="Coils"/>
    </source>
</evidence>
<organism evidence="10 11">
    <name type="scientific">Pseudomonas veronii</name>
    <dbReference type="NCBI Taxonomy" id="76761"/>
    <lineage>
        <taxon>Bacteria</taxon>
        <taxon>Pseudomonadati</taxon>
        <taxon>Pseudomonadota</taxon>
        <taxon>Gammaproteobacteria</taxon>
        <taxon>Pseudomonadales</taxon>
        <taxon>Pseudomonadaceae</taxon>
        <taxon>Pseudomonas</taxon>
    </lineage>
</organism>
<gene>
    <name evidence="10" type="ORF">HBO43_24330</name>
</gene>
<dbReference type="InterPro" id="IPR036097">
    <property type="entry name" value="HisK_dim/P_sf"/>
</dbReference>
<keyword evidence="4" id="KW-0808">Transferase</keyword>
<evidence type="ECO:0000256" key="5">
    <source>
        <dbReference type="PROSITE-ProRule" id="PRU00169"/>
    </source>
</evidence>
<dbReference type="InterPro" id="IPR011006">
    <property type="entry name" value="CheY-like_superfamily"/>
</dbReference>
<keyword evidence="4" id="KW-0418">Kinase</keyword>
<dbReference type="OrthoDB" id="6973808at2"/>
<dbReference type="PROSITE" id="PS50113">
    <property type="entry name" value="PAC"/>
    <property type="match status" value="1"/>
</dbReference>
<dbReference type="InterPro" id="IPR036890">
    <property type="entry name" value="HATPase_C_sf"/>
</dbReference>
<feature type="coiled-coil region" evidence="6">
    <location>
        <begin position="166"/>
        <end position="221"/>
    </location>
</feature>
<accession>A0A0R3ALB0</accession>
<evidence type="ECO:0000259" key="9">
    <source>
        <dbReference type="PROSITE" id="PS50113"/>
    </source>
</evidence>
<dbReference type="InterPro" id="IPR003661">
    <property type="entry name" value="HisK_dim/P_dom"/>
</dbReference>
<dbReference type="Pfam" id="PF00072">
    <property type="entry name" value="Response_reg"/>
    <property type="match status" value="1"/>
</dbReference>
<keyword evidence="3 5" id="KW-0597">Phosphoprotein</keyword>
<feature type="domain" description="Response regulatory" evidence="8">
    <location>
        <begin position="479"/>
        <end position="594"/>
    </location>
</feature>
<dbReference type="Gene3D" id="3.30.450.20">
    <property type="entry name" value="PAS domain"/>
    <property type="match status" value="1"/>
</dbReference>
<dbReference type="PROSITE" id="PS50110">
    <property type="entry name" value="RESPONSE_REGULATORY"/>
    <property type="match status" value="1"/>
</dbReference>
<dbReference type="SMART" id="SM00448">
    <property type="entry name" value="REC"/>
    <property type="match status" value="1"/>
</dbReference>
<dbReference type="Gene3D" id="3.40.50.2300">
    <property type="match status" value="1"/>
</dbReference>
<dbReference type="EC" id="2.7.13.3" evidence="2"/>
<dbReference type="PANTHER" id="PTHR43065">
    <property type="entry name" value="SENSOR HISTIDINE KINASE"/>
    <property type="match status" value="1"/>
</dbReference>
<dbReference type="PANTHER" id="PTHR43065:SF42">
    <property type="entry name" value="TWO-COMPONENT SENSOR PPRA"/>
    <property type="match status" value="1"/>
</dbReference>
<protein>
    <recommendedName>
        <fullName evidence="2">histidine kinase</fullName>
        <ecNumber evidence="2">2.7.13.3</ecNumber>
    </recommendedName>
</protein>
<evidence type="ECO:0000259" key="8">
    <source>
        <dbReference type="PROSITE" id="PS50110"/>
    </source>
</evidence>
<name>A0A0R3ALB0_PSEVE</name>
<dbReference type="SUPFAM" id="SSF52172">
    <property type="entry name" value="CheY-like"/>
    <property type="match status" value="1"/>
</dbReference>
<dbReference type="InterPro" id="IPR035965">
    <property type="entry name" value="PAS-like_dom_sf"/>
</dbReference>
<dbReference type="GeneID" id="47557091"/>
<dbReference type="InterPro" id="IPR004358">
    <property type="entry name" value="Sig_transdc_His_kin-like_C"/>
</dbReference>
<dbReference type="SUPFAM" id="SSF55874">
    <property type="entry name" value="ATPase domain of HSP90 chaperone/DNA topoisomerase II/histidine kinase"/>
    <property type="match status" value="1"/>
</dbReference>
<keyword evidence="6" id="KW-0175">Coiled coil</keyword>
<dbReference type="InterPro" id="IPR000700">
    <property type="entry name" value="PAS-assoc_C"/>
</dbReference>
<dbReference type="Pfam" id="PF08448">
    <property type="entry name" value="PAS_4"/>
    <property type="match status" value="1"/>
</dbReference>
<dbReference type="PRINTS" id="PR00344">
    <property type="entry name" value="BCTRLSENSOR"/>
</dbReference>
<dbReference type="Gene3D" id="1.10.287.130">
    <property type="match status" value="1"/>
</dbReference>
<dbReference type="InterPro" id="IPR005467">
    <property type="entry name" value="His_kinase_dom"/>
</dbReference>
<dbReference type="KEGG" id="pvr:PverR02_18200"/>
<comment type="catalytic activity">
    <reaction evidence="1">
        <text>ATP + protein L-histidine = ADP + protein N-phospho-L-histidine.</text>
        <dbReference type="EC" id="2.7.13.3"/>
    </reaction>
</comment>